<comment type="caution">
    <text evidence="2">The sequence shown here is derived from an EMBL/GenBank/DDBJ whole genome shotgun (WGS) entry which is preliminary data.</text>
</comment>
<dbReference type="InterPro" id="IPR021109">
    <property type="entry name" value="Peptidase_aspartic_dom_sf"/>
</dbReference>
<dbReference type="Gene3D" id="2.40.70.10">
    <property type="entry name" value="Acid Proteases"/>
    <property type="match status" value="1"/>
</dbReference>
<proteinExistence type="predicted"/>
<protein>
    <recommendedName>
        <fullName evidence="4">Peptidase A2 domain-containing protein</fullName>
    </recommendedName>
</protein>
<dbReference type="OrthoDB" id="5851913at2759"/>
<dbReference type="AlphaFoldDB" id="A0A016VGC9"/>
<name>A0A016VGC9_9BILA</name>
<evidence type="ECO:0000313" key="3">
    <source>
        <dbReference type="Proteomes" id="UP000024635"/>
    </source>
</evidence>
<sequence>MGHHTSICRKLQPYDSERTYKRTIPPKTKRQTSGPQTKTRAKQHLIASVSMEQPIEGVEAVLCMKNTAINGFTKDIVLVGEARVMNDKTNTLERVHLLLETGADRSFISKDLADKLQLKDLHTLTLKISTFDSQKTMEKKCGVTTLQIYDCIGRAHQFSVARVDHLTEEIHRQKLSEEDKS</sequence>
<evidence type="ECO:0008006" key="4">
    <source>
        <dbReference type="Google" id="ProtNLM"/>
    </source>
</evidence>
<organism evidence="2 3">
    <name type="scientific">Ancylostoma ceylanicum</name>
    <dbReference type="NCBI Taxonomy" id="53326"/>
    <lineage>
        <taxon>Eukaryota</taxon>
        <taxon>Metazoa</taxon>
        <taxon>Ecdysozoa</taxon>
        <taxon>Nematoda</taxon>
        <taxon>Chromadorea</taxon>
        <taxon>Rhabditida</taxon>
        <taxon>Rhabditina</taxon>
        <taxon>Rhabditomorpha</taxon>
        <taxon>Strongyloidea</taxon>
        <taxon>Ancylostomatidae</taxon>
        <taxon>Ancylostomatinae</taxon>
        <taxon>Ancylostoma</taxon>
    </lineage>
</organism>
<dbReference type="Proteomes" id="UP000024635">
    <property type="component" value="Unassembled WGS sequence"/>
</dbReference>
<feature type="region of interest" description="Disordered" evidence="1">
    <location>
        <begin position="18"/>
        <end position="43"/>
    </location>
</feature>
<accession>A0A016VGC9</accession>
<dbReference type="EMBL" id="JARK01001346">
    <property type="protein sequence ID" value="EYC26674.1"/>
    <property type="molecule type" value="Genomic_DNA"/>
</dbReference>
<evidence type="ECO:0000256" key="1">
    <source>
        <dbReference type="SAM" id="MobiDB-lite"/>
    </source>
</evidence>
<reference evidence="3" key="1">
    <citation type="journal article" date="2015" name="Nat. Genet.">
        <title>The genome and transcriptome of the zoonotic hookworm Ancylostoma ceylanicum identify infection-specific gene families.</title>
        <authorList>
            <person name="Schwarz E.M."/>
            <person name="Hu Y."/>
            <person name="Antoshechkin I."/>
            <person name="Miller M.M."/>
            <person name="Sternberg P.W."/>
            <person name="Aroian R.V."/>
        </authorList>
    </citation>
    <scope>NUCLEOTIDE SEQUENCE</scope>
    <source>
        <strain evidence="3">HY135</strain>
    </source>
</reference>
<evidence type="ECO:0000313" key="2">
    <source>
        <dbReference type="EMBL" id="EYC26674.1"/>
    </source>
</evidence>
<gene>
    <name evidence="2" type="primary">Acey_s0010.g904</name>
    <name evidence="2" type="ORF">Y032_0010g904</name>
</gene>
<keyword evidence="3" id="KW-1185">Reference proteome</keyword>